<sequence>MSDLDLETIRNAADIINSMLILRAYIDDEIKFNCINWDDLVQDQIHNKEAIPKLDELKVTETIYNNDKNIINIIHSLVGAVDRSRNHFKLSNQTISQKDATIEKLNKRIESLENQVESYQSQLNRTVQVDQSKLNQRIASLTKHNKLQAQDLNKLKSWINDMRSKYQIELKKKTLEIDELKNKLVDKRNLSSTTVYGIPLSSKGGSPAVEESFLKSNVIYNNNPIIDNTTGVQEANGTNVANLKSLVNKEYEDMIADLTPIIESLVVENFKYSKFIDVINQYYSGFNNQFSDQKLKNGGLSFPNPSGVIDLNEISKTNPETIKKYLDEMESFEFAAKPLLNNLYKFYHNISGLIQLIDASSNKSDPDGSRLKQLEKELESVKKNWKDALAIAENWKNYQQSKT</sequence>
<evidence type="ECO:0000256" key="2">
    <source>
        <dbReference type="ARBA" id="ARBA00023054"/>
    </source>
</evidence>
<name>A0A1E4SMF2_9ASCO</name>
<evidence type="ECO:0000313" key="5">
    <source>
        <dbReference type="Proteomes" id="UP000094285"/>
    </source>
</evidence>
<dbReference type="EMBL" id="KV453910">
    <property type="protein sequence ID" value="ODV80690.1"/>
    <property type="molecule type" value="Genomic_DNA"/>
</dbReference>
<reference evidence="5" key="1">
    <citation type="submission" date="2016-05" db="EMBL/GenBank/DDBJ databases">
        <title>Comparative genomics of biotechnologically important yeasts.</title>
        <authorList>
            <consortium name="DOE Joint Genome Institute"/>
            <person name="Riley R."/>
            <person name="Haridas S."/>
            <person name="Wolfe K.H."/>
            <person name="Lopes M.R."/>
            <person name="Hittinger C.T."/>
            <person name="Goker M."/>
            <person name="Salamov A."/>
            <person name="Wisecaver J."/>
            <person name="Long T.M."/>
            <person name="Aerts A.L."/>
            <person name="Barry K."/>
            <person name="Choi C."/>
            <person name="Clum A."/>
            <person name="Coughlan A.Y."/>
            <person name="Deshpande S."/>
            <person name="Douglass A.P."/>
            <person name="Hanson S.J."/>
            <person name="Klenk H.-P."/>
            <person name="Labutti K."/>
            <person name="Lapidus A."/>
            <person name="Lindquist E."/>
            <person name="Lipzen A."/>
            <person name="Meier-Kolthoff J.P."/>
            <person name="Ohm R.A."/>
            <person name="Otillar R.P."/>
            <person name="Pangilinan J."/>
            <person name="Peng Y."/>
            <person name="Rokas A."/>
            <person name="Rosa C.A."/>
            <person name="Scheuner C."/>
            <person name="Sibirny A.A."/>
            <person name="Slot J.C."/>
            <person name="Stielow J.B."/>
            <person name="Sun H."/>
            <person name="Kurtzman C.P."/>
            <person name="Blackwell M."/>
            <person name="Grigoriev I.V."/>
            <person name="Jeffries T.W."/>
        </authorList>
    </citation>
    <scope>NUCLEOTIDE SEQUENCE [LARGE SCALE GENOMIC DNA]</scope>
    <source>
        <strain evidence="5">NRRL Y-17324</strain>
    </source>
</reference>
<evidence type="ECO:0000313" key="4">
    <source>
        <dbReference type="EMBL" id="ODV80690.1"/>
    </source>
</evidence>
<organism evidence="4 5">
    <name type="scientific">Suhomyces tanzawaensis NRRL Y-17324</name>
    <dbReference type="NCBI Taxonomy" id="984487"/>
    <lineage>
        <taxon>Eukaryota</taxon>
        <taxon>Fungi</taxon>
        <taxon>Dikarya</taxon>
        <taxon>Ascomycota</taxon>
        <taxon>Saccharomycotina</taxon>
        <taxon>Pichiomycetes</taxon>
        <taxon>Debaryomycetaceae</taxon>
        <taxon>Suhomyces</taxon>
    </lineage>
</organism>
<dbReference type="Proteomes" id="UP000094285">
    <property type="component" value="Unassembled WGS sequence"/>
</dbReference>
<dbReference type="GeneID" id="30980487"/>
<dbReference type="OrthoDB" id="312015at2759"/>
<feature type="coiled-coil region" evidence="3">
    <location>
        <begin position="95"/>
        <end position="129"/>
    </location>
</feature>
<proteinExistence type="inferred from homology"/>
<feature type="coiled-coil region" evidence="3">
    <location>
        <begin position="163"/>
        <end position="190"/>
    </location>
</feature>
<keyword evidence="5" id="KW-1185">Reference proteome</keyword>
<dbReference type="AlphaFoldDB" id="A0A1E4SMF2"/>
<dbReference type="Pfam" id="PF11559">
    <property type="entry name" value="ADIP"/>
    <property type="match status" value="1"/>
</dbReference>
<evidence type="ECO:0000256" key="1">
    <source>
        <dbReference type="ARBA" id="ARBA00009291"/>
    </source>
</evidence>
<protein>
    <recommendedName>
        <fullName evidence="6">Autophagy-related protein 25</fullName>
    </recommendedName>
</protein>
<dbReference type="InterPro" id="IPR021622">
    <property type="entry name" value="Afadin/alpha-actinin-bd"/>
</dbReference>
<gene>
    <name evidence="4" type="ORF">CANTADRAFT_169688</name>
</gene>
<evidence type="ECO:0008006" key="6">
    <source>
        <dbReference type="Google" id="ProtNLM"/>
    </source>
</evidence>
<comment type="similarity">
    <text evidence="1">Belongs to the ADIP family.</text>
</comment>
<accession>A0A1E4SMF2</accession>
<evidence type="ECO:0000256" key="3">
    <source>
        <dbReference type="SAM" id="Coils"/>
    </source>
</evidence>
<dbReference type="RefSeq" id="XP_020065812.1">
    <property type="nucleotide sequence ID" value="XM_020206350.1"/>
</dbReference>
<keyword evidence="2 3" id="KW-0175">Coiled coil</keyword>